<evidence type="ECO:0000256" key="1">
    <source>
        <dbReference type="ARBA" id="ARBA00010528"/>
    </source>
</evidence>
<evidence type="ECO:0000256" key="6">
    <source>
        <dbReference type="SAM" id="MobiDB-lite"/>
    </source>
</evidence>
<protein>
    <recommendedName>
        <fullName evidence="4">Large ribosomal subunit protein uL4</fullName>
    </recommendedName>
    <alternativeName>
        <fullName evidence="5">60S ribosomal protein L4</fullName>
    </alternativeName>
</protein>
<dbReference type="InterPro" id="IPR013000">
    <property type="entry name" value="Ribosomal_uL4_euk/arc_CS"/>
</dbReference>
<dbReference type="Pfam" id="PF00573">
    <property type="entry name" value="Ribosomal_L4"/>
    <property type="match status" value="1"/>
</dbReference>
<dbReference type="GO" id="GO:0006412">
    <property type="term" value="P:translation"/>
    <property type="evidence" value="ECO:0007669"/>
    <property type="project" value="InterPro"/>
</dbReference>
<sequence length="375" mass="41893">MAARPLVTVQKEGKTVPLPKVFSSALRYDVVRFVHTNIAKNTRIPYAVSRRAGHKHSAESWGTGRAVARIPRISGGGTHRSGQGAFGNMCRGGRMFAPTKVFRKWHAKVPRKVRRLAVRAALAASAIPALVMARGHNLEDVPEIPLVVPNSVEALEKTKDAVKLLKDIGAYHDVEKVAATKKVRVGKGKRRNRRYCVRKGPLVVLSKRCEAQRAFRNLPGVDINFVSALNLLRLAPGGHIGRLIVFTEDAFNQLDKVLKVDTIEGLPDSKRVINSEEVQGVIRHKIKASRRKPQKNSSRPRLNPAHKVETKVQKKLYIERCKVNADPELRKAKEKKQKAAKKLWLLKVTGKVDKKGNPRKSTKTPKQDKKKKSKK</sequence>
<feature type="region of interest" description="Disordered" evidence="6">
    <location>
        <begin position="286"/>
        <end position="309"/>
    </location>
</feature>
<evidence type="ECO:0000256" key="5">
    <source>
        <dbReference type="ARBA" id="ARBA00035353"/>
    </source>
</evidence>
<dbReference type="SUPFAM" id="SSF52166">
    <property type="entry name" value="Ribosomal protein L4"/>
    <property type="match status" value="1"/>
</dbReference>
<feature type="region of interest" description="Disordered" evidence="6">
    <location>
        <begin position="327"/>
        <end position="375"/>
    </location>
</feature>
<name>A0A7L5NSZ8_EUGGR</name>
<dbReference type="InterPro" id="IPR002136">
    <property type="entry name" value="Ribosomal_uL4"/>
</dbReference>
<keyword evidence="3" id="KW-0687">Ribonucleoprotein</keyword>
<evidence type="ECO:0000256" key="2">
    <source>
        <dbReference type="ARBA" id="ARBA00022980"/>
    </source>
</evidence>
<dbReference type="InterPro" id="IPR045240">
    <property type="entry name" value="Ribosomal_uL4_euk/arch"/>
</dbReference>
<feature type="compositionally biased region" description="Basic residues" evidence="6">
    <location>
        <begin position="332"/>
        <end position="341"/>
    </location>
</feature>
<dbReference type="InterPro" id="IPR023574">
    <property type="entry name" value="Ribosomal_uL4_dom_sf"/>
</dbReference>
<accession>A0A7L5NSZ8</accession>
<dbReference type="FunFam" id="3.40.1370.10:FF:000011">
    <property type="entry name" value="50S ribosomal protein L4"/>
    <property type="match status" value="1"/>
</dbReference>
<dbReference type="GO" id="GO:0003735">
    <property type="term" value="F:structural constituent of ribosome"/>
    <property type="evidence" value="ECO:0007669"/>
    <property type="project" value="InterPro"/>
</dbReference>
<dbReference type="GO" id="GO:0005840">
    <property type="term" value="C:ribosome"/>
    <property type="evidence" value="ECO:0007669"/>
    <property type="project" value="UniProtKB-KW"/>
</dbReference>
<reference evidence="7" key="1">
    <citation type="submission" date="2020-06" db="EMBL/GenBank/DDBJ databases">
        <title>Cryo-EM structure of the highly atypical cytoplasmic ribosome of Euglena gracilis.</title>
        <authorList>
            <person name="Matzov D."/>
            <person name="Taoka M."/>
            <person name="Nobe Y."/>
            <person name="Yamauchi Y."/>
            <person name="Halfon Y."/>
            <person name="Asis N."/>
            <person name="Zimermann E."/>
            <person name="Rozenberg H."/>
            <person name="Bashan A."/>
            <person name="Bushan S."/>
            <person name="Isobe T."/>
            <person name="Gray M.W."/>
            <person name="Yonath A."/>
            <person name="Shalev-Benami M."/>
        </authorList>
    </citation>
    <scope>NUCLEOTIDE SEQUENCE</scope>
    <source>
        <strain evidence="7">Z</strain>
    </source>
</reference>
<dbReference type="PANTHER" id="PTHR19431">
    <property type="entry name" value="60S RIBOSOMAL PROTEIN L4"/>
    <property type="match status" value="1"/>
</dbReference>
<proteinExistence type="evidence at transcript level"/>
<dbReference type="GO" id="GO:1990904">
    <property type="term" value="C:ribonucleoprotein complex"/>
    <property type="evidence" value="ECO:0007669"/>
    <property type="project" value="UniProtKB-KW"/>
</dbReference>
<dbReference type="EMBL" id="MT583870">
    <property type="protein sequence ID" value="QLA09601.1"/>
    <property type="molecule type" value="mRNA"/>
</dbReference>
<feature type="compositionally biased region" description="Basic residues" evidence="6">
    <location>
        <begin position="357"/>
        <end position="375"/>
    </location>
</feature>
<keyword evidence="2 7" id="KW-0689">Ribosomal protein</keyword>
<dbReference type="PROSITE" id="PS00939">
    <property type="entry name" value="RIBOSOMAL_L1E"/>
    <property type="match status" value="1"/>
</dbReference>
<comment type="similarity">
    <text evidence="1">Belongs to the universal ribosomal protein uL4 family.</text>
</comment>
<evidence type="ECO:0000256" key="3">
    <source>
        <dbReference type="ARBA" id="ARBA00023274"/>
    </source>
</evidence>
<organism evidence="7">
    <name type="scientific">Euglena gracilis</name>
    <dbReference type="NCBI Taxonomy" id="3039"/>
    <lineage>
        <taxon>Eukaryota</taxon>
        <taxon>Discoba</taxon>
        <taxon>Euglenozoa</taxon>
        <taxon>Euglenida</taxon>
        <taxon>Spirocuta</taxon>
        <taxon>Euglenophyceae</taxon>
        <taxon>Euglenales</taxon>
        <taxon>Euglenaceae</taxon>
        <taxon>Euglena</taxon>
    </lineage>
</organism>
<dbReference type="AlphaFoldDB" id="A0A7L5NSZ8"/>
<evidence type="ECO:0000313" key="7">
    <source>
        <dbReference type="EMBL" id="QLA09601.1"/>
    </source>
</evidence>
<evidence type="ECO:0000256" key="4">
    <source>
        <dbReference type="ARBA" id="ARBA00035244"/>
    </source>
</evidence>
<dbReference type="Gene3D" id="3.40.1370.10">
    <property type="match status" value="1"/>
</dbReference>